<evidence type="ECO:0000256" key="10">
    <source>
        <dbReference type="ARBA" id="ARBA00022847"/>
    </source>
</evidence>
<keyword evidence="11" id="KW-0630">Potassium</keyword>
<evidence type="ECO:0000256" key="6">
    <source>
        <dbReference type="ARBA" id="ARBA00022568"/>
    </source>
</evidence>
<feature type="domain" description="Sodium/calcium exchanger membrane region" evidence="19">
    <location>
        <begin position="98"/>
        <end position="238"/>
    </location>
</feature>
<dbReference type="Pfam" id="PF01699">
    <property type="entry name" value="Na_Ca_ex"/>
    <property type="match status" value="2"/>
</dbReference>
<evidence type="ECO:0000256" key="12">
    <source>
        <dbReference type="ARBA" id="ARBA00022989"/>
    </source>
</evidence>
<protein>
    <recommendedName>
        <fullName evidence="19">Sodium/calcium exchanger membrane region domain-containing protein</fullName>
    </recommendedName>
</protein>
<evidence type="ECO:0000256" key="4">
    <source>
        <dbReference type="ARBA" id="ARBA00022449"/>
    </source>
</evidence>
<comment type="subcellular location">
    <subcellularLocation>
        <location evidence="1">Membrane</location>
        <topology evidence="1">Multi-pass membrane protein</topology>
    </subcellularLocation>
</comment>
<feature type="transmembrane region" description="Helical" evidence="18">
    <location>
        <begin position="7"/>
        <end position="24"/>
    </location>
</feature>
<dbReference type="FunFam" id="1.20.1420.30:FF:000009">
    <property type="entry name" value="sodium/potassium/calcium exchanger 5 isoform X2"/>
    <property type="match status" value="1"/>
</dbReference>
<evidence type="ECO:0000256" key="18">
    <source>
        <dbReference type="SAM" id="Phobius"/>
    </source>
</evidence>
<feature type="transmembrane region" description="Helical" evidence="18">
    <location>
        <begin position="163"/>
        <end position="184"/>
    </location>
</feature>
<evidence type="ECO:0000256" key="5">
    <source>
        <dbReference type="ARBA" id="ARBA00022538"/>
    </source>
</evidence>
<dbReference type="GO" id="GO:0015293">
    <property type="term" value="F:symporter activity"/>
    <property type="evidence" value="ECO:0007669"/>
    <property type="project" value="UniProtKB-KW"/>
</dbReference>
<feature type="transmembrane region" description="Helical" evidence="18">
    <location>
        <begin position="488"/>
        <end position="507"/>
    </location>
</feature>
<dbReference type="NCBIfam" id="TIGR00367">
    <property type="entry name" value="calcium/sodium antiporter"/>
    <property type="match status" value="1"/>
</dbReference>
<accession>A0A0K2T2R8</accession>
<feature type="transmembrane region" description="Helical" evidence="18">
    <location>
        <begin position="454"/>
        <end position="476"/>
    </location>
</feature>
<evidence type="ECO:0000256" key="15">
    <source>
        <dbReference type="ARBA" id="ARBA00023136"/>
    </source>
</evidence>
<evidence type="ECO:0000313" key="20">
    <source>
        <dbReference type="EMBL" id="CDW20344.1"/>
    </source>
</evidence>
<feature type="domain" description="Sodium/calcium exchanger membrane region" evidence="19">
    <location>
        <begin position="419"/>
        <end position="567"/>
    </location>
</feature>
<dbReference type="AlphaFoldDB" id="A0A0K2T2R8"/>
<keyword evidence="8" id="KW-0732">Signal</keyword>
<dbReference type="PANTHER" id="PTHR10846">
    <property type="entry name" value="SODIUM/POTASSIUM/CALCIUM EXCHANGER"/>
    <property type="match status" value="1"/>
</dbReference>
<organism evidence="20">
    <name type="scientific">Lepeophtheirus salmonis</name>
    <name type="common">Salmon louse</name>
    <name type="synonym">Caligus salmonis</name>
    <dbReference type="NCBI Taxonomy" id="72036"/>
    <lineage>
        <taxon>Eukaryota</taxon>
        <taxon>Metazoa</taxon>
        <taxon>Ecdysozoa</taxon>
        <taxon>Arthropoda</taxon>
        <taxon>Crustacea</taxon>
        <taxon>Multicrustacea</taxon>
        <taxon>Hexanauplia</taxon>
        <taxon>Copepoda</taxon>
        <taxon>Siphonostomatoida</taxon>
        <taxon>Caligidae</taxon>
        <taxon>Lepeophtheirus</taxon>
    </lineage>
</organism>
<evidence type="ECO:0000256" key="9">
    <source>
        <dbReference type="ARBA" id="ARBA00022837"/>
    </source>
</evidence>
<keyword evidence="15 18" id="KW-0472">Membrane</keyword>
<evidence type="ECO:0000256" key="11">
    <source>
        <dbReference type="ARBA" id="ARBA00022958"/>
    </source>
</evidence>
<sequence length="578" mass="63428">MKKSQSVLLRTGFFVLAVGFVYLTQQSFTQESDLGLRSRKLLQFEGDEELDTFENDTDTLPKDVVPPIPAETDDDGLLPDDLFTAEQLKNGAVVLHMIGVIYMFYALALVCDEYFVPSLDIISEKLGISPDVAGATFMAAGGSAPELFTSIIGVLIAKNDVGIGTIIGSAVFNILFVIAACAFAAKEALSLSAWPLIRDVFFYSLSLTLLVVFFLDNSIAWWESLILFVVYILYVSFMAINEKVEDGLRSLFRLSKVDRDANEKGIVLRKAQNRKGLYHLMNETINRDILGIMIMSNQAGSETGISLSGTGSTGNMDGVGGGGIAQLKNELQNSKGNISTPPYPELADLEKSGNNRNKGLTREASTANEEEEEEKPIDMSFPIDQGWKKILVYIVSFPIMGPLYLTLPDTKDPKKKKFFFVTFVLSIVWIALYSYLMVWWATVAGNVFLIPPPVMGLTFLAAGTSVPDLITSVLVAKQGKGDMAVSSSVGSNIFDVTVGLPLPWLLYSMIYLSPVTVNSYGVGCSVAMLFLMLIFVFLSIIAFHWKMTKGMGIVMLFLYVFFVIISLLLIYGTITCPI</sequence>
<dbReference type="GO" id="GO:0005886">
    <property type="term" value="C:plasma membrane"/>
    <property type="evidence" value="ECO:0007669"/>
    <property type="project" value="TreeGrafter"/>
</dbReference>
<dbReference type="PANTHER" id="PTHR10846:SF72">
    <property type="entry name" value="SODIUM_POTASSIUM_CALCIUM EXCHANGER NCKX30C"/>
    <property type="match status" value="1"/>
</dbReference>
<feature type="transmembrane region" description="Helical" evidence="18">
    <location>
        <begin position="553"/>
        <end position="574"/>
    </location>
</feature>
<feature type="transmembrane region" description="Helical" evidence="18">
    <location>
        <begin position="519"/>
        <end position="541"/>
    </location>
</feature>
<comment type="similarity">
    <text evidence="2">Belongs to the Ca(2+):cation antiporter (CaCA) (TC 2.A.19) family. SLC24A subfamily.</text>
</comment>
<feature type="transmembrane region" description="Helical" evidence="18">
    <location>
        <begin position="196"/>
        <end position="215"/>
    </location>
</feature>
<dbReference type="OrthoDB" id="2127281at2759"/>
<keyword evidence="13" id="KW-0915">Sodium</keyword>
<feature type="transmembrane region" description="Helical" evidence="18">
    <location>
        <begin position="92"/>
        <end position="111"/>
    </location>
</feature>
<keyword evidence="16" id="KW-0739">Sodium transport</keyword>
<dbReference type="GO" id="GO:0008273">
    <property type="term" value="F:calcium, potassium:sodium antiporter activity"/>
    <property type="evidence" value="ECO:0007669"/>
    <property type="project" value="TreeGrafter"/>
</dbReference>
<dbReference type="InterPro" id="IPR044880">
    <property type="entry name" value="NCX_ion-bd_dom_sf"/>
</dbReference>
<feature type="transmembrane region" description="Helical" evidence="18">
    <location>
        <begin position="132"/>
        <end position="157"/>
    </location>
</feature>
<evidence type="ECO:0000256" key="7">
    <source>
        <dbReference type="ARBA" id="ARBA00022692"/>
    </source>
</evidence>
<evidence type="ECO:0000256" key="17">
    <source>
        <dbReference type="SAM" id="MobiDB-lite"/>
    </source>
</evidence>
<dbReference type="InterPro" id="IPR004481">
    <property type="entry name" value="K/Na/Ca-exchanger"/>
</dbReference>
<dbReference type="InterPro" id="IPR004837">
    <property type="entry name" value="NaCa_Exmemb"/>
</dbReference>
<keyword evidence="10" id="KW-0769">Symport</keyword>
<evidence type="ECO:0000256" key="1">
    <source>
        <dbReference type="ARBA" id="ARBA00004141"/>
    </source>
</evidence>
<dbReference type="GO" id="GO:0006874">
    <property type="term" value="P:intracellular calcium ion homeostasis"/>
    <property type="evidence" value="ECO:0007669"/>
    <property type="project" value="TreeGrafter"/>
</dbReference>
<keyword evidence="6" id="KW-0109">Calcium transport</keyword>
<reference evidence="20" key="1">
    <citation type="submission" date="2014-05" db="EMBL/GenBank/DDBJ databases">
        <authorList>
            <person name="Chronopoulou M."/>
        </authorList>
    </citation>
    <scope>NUCLEOTIDE SEQUENCE</scope>
    <source>
        <tissue evidence="20">Whole organism</tissue>
    </source>
</reference>
<keyword evidence="7 18" id="KW-0812">Transmembrane</keyword>
<feature type="transmembrane region" description="Helical" evidence="18">
    <location>
        <begin position="418"/>
        <end position="442"/>
    </location>
</feature>
<evidence type="ECO:0000256" key="3">
    <source>
        <dbReference type="ARBA" id="ARBA00022448"/>
    </source>
</evidence>
<evidence type="ECO:0000256" key="16">
    <source>
        <dbReference type="ARBA" id="ARBA00023201"/>
    </source>
</evidence>
<proteinExistence type="inferred from homology"/>
<evidence type="ECO:0000256" key="13">
    <source>
        <dbReference type="ARBA" id="ARBA00023053"/>
    </source>
</evidence>
<feature type="compositionally biased region" description="Polar residues" evidence="17">
    <location>
        <begin position="354"/>
        <end position="367"/>
    </location>
</feature>
<keyword evidence="9" id="KW-0106">Calcium</keyword>
<dbReference type="EMBL" id="HACA01002983">
    <property type="protein sequence ID" value="CDW20344.1"/>
    <property type="molecule type" value="Transcribed_RNA"/>
</dbReference>
<dbReference type="FunFam" id="1.20.1420.30:FF:000004">
    <property type="entry name" value="Sodium/potassium/calcium exchanger 2 isoform 1"/>
    <property type="match status" value="1"/>
</dbReference>
<evidence type="ECO:0000256" key="8">
    <source>
        <dbReference type="ARBA" id="ARBA00022729"/>
    </source>
</evidence>
<feature type="region of interest" description="Disordered" evidence="17">
    <location>
        <begin position="334"/>
        <end position="377"/>
    </location>
</feature>
<keyword evidence="14" id="KW-0406">Ion transport</keyword>
<evidence type="ECO:0000259" key="19">
    <source>
        <dbReference type="Pfam" id="PF01699"/>
    </source>
</evidence>
<keyword evidence="12 18" id="KW-1133">Transmembrane helix</keyword>
<keyword evidence="3" id="KW-0813">Transport</keyword>
<name>A0A0K2T2R8_LEPSM</name>
<keyword evidence="5" id="KW-0633">Potassium transport</keyword>
<feature type="transmembrane region" description="Helical" evidence="18">
    <location>
        <begin position="221"/>
        <end position="240"/>
    </location>
</feature>
<dbReference type="Gene3D" id="1.20.1420.30">
    <property type="entry name" value="NCX, central ion-binding region"/>
    <property type="match status" value="2"/>
</dbReference>
<evidence type="ECO:0000256" key="14">
    <source>
        <dbReference type="ARBA" id="ARBA00023065"/>
    </source>
</evidence>
<evidence type="ECO:0000256" key="2">
    <source>
        <dbReference type="ARBA" id="ARBA00005364"/>
    </source>
</evidence>
<keyword evidence="4" id="KW-0050">Antiport</keyword>
<dbReference type="GO" id="GO:0005262">
    <property type="term" value="F:calcium channel activity"/>
    <property type="evidence" value="ECO:0007669"/>
    <property type="project" value="TreeGrafter"/>
</dbReference>